<feature type="domain" description="Peptidase M14" evidence="18">
    <location>
        <begin position="118"/>
        <end position="410"/>
    </location>
</feature>
<dbReference type="Gene3D" id="3.30.70.340">
    <property type="entry name" value="Metallocarboxypeptidase-like"/>
    <property type="match status" value="1"/>
</dbReference>
<gene>
    <name evidence="19" type="ORF">PACLA_8A033731</name>
</gene>
<evidence type="ECO:0000256" key="9">
    <source>
        <dbReference type="ARBA" id="ARBA00022729"/>
    </source>
</evidence>
<keyword evidence="8" id="KW-0479">Metal-binding</keyword>
<evidence type="ECO:0000256" key="5">
    <source>
        <dbReference type="ARBA" id="ARBA00022525"/>
    </source>
</evidence>
<dbReference type="InterPro" id="IPR003146">
    <property type="entry name" value="M14A_act_pep"/>
</dbReference>
<keyword evidence="5" id="KW-0964">Secreted</keyword>
<evidence type="ECO:0000256" key="17">
    <source>
        <dbReference type="PROSITE-ProRule" id="PRU01379"/>
    </source>
</evidence>
<evidence type="ECO:0000256" key="1">
    <source>
        <dbReference type="ARBA" id="ARBA00001947"/>
    </source>
</evidence>
<evidence type="ECO:0000256" key="7">
    <source>
        <dbReference type="ARBA" id="ARBA00022670"/>
    </source>
</evidence>
<keyword evidence="9" id="KW-0732">Signal</keyword>
<keyword evidence="15" id="KW-1015">Disulfide bond</keyword>
<dbReference type="CDD" id="cd03860">
    <property type="entry name" value="M14_CP_A-B_like"/>
    <property type="match status" value="1"/>
</dbReference>
<accession>A0A7D9D9V7</accession>
<dbReference type="AlphaFoldDB" id="A0A7D9D9V7"/>
<dbReference type="SMART" id="SM00631">
    <property type="entry name" value="Zn_pept"/>
    <property type="match status" value="1"/>
</dbReference>
<dbReference type="SUPFAM" id="SSF53187">
    <property type="entry name" value="Zn-dependent exopeptidases"/>
    <property type="match status" value="1"/>
</dbReference>
<keyword evidence="12" id="KW-0843">Virulence</keyword>
<keyword evidence="7" id="KW-0645">Protease</keyword>
<dbReference type="OrthoDB" id="3626597at2759"/>
<keyword evidence="20" id="KW-1185">Reference proteome</keyword>
<dbReference type="EMBL" id="CACRXK020000291">
    <property type="protein sequence ID" value="CAB3980441.1"/>
    <property type="molecule type" value="Genomic_DNA"/>
</dbReference>
<dbReference type="SUPFAM" id="SSF54897">
    <property type="entry name" value="Protease propeptides/inhibitors"/>
    <property type="match status" value="1"/>
</dbReference>
<comment type="caution">
    <text evidence="19">The sequence shown here is derived from an EMBL/GenBank/DDBJ whole genome shotgun (WGS) entry which is preliminary data.</text>
</comment>
<dbReference type="Gene3D" id="3.40.630.10">
    <property type="entry name" value="Zn peptidases"/>
    <property type="match status" value="1"/>
</dbReference>
<evidence type="ECO:0000256" key="15">
    <source>
        <dbReference type="ARBA" id="ARBA00023157"/>
    </source>
</evidence>
<dbReference type="PRINTS" id="PR00765">
    <property type="entry name" value="CRBOXYPTASEA"/>
</dbReference>
<evidence type="ECO:0000256" key="4">
    <source>
        <dbReference type="ARBA" id="ARBA00005988"/>
    </source>
</evidence>
<evidence type="ECO:0000313" key="20">
    <source>
        <dbReference type="Proteomes" id="UP001152795"/>
    </source>
</evidence>
<dbReference type="FunFam" id="3.30.70.340:FF:000002">
    <property type="entry name" value="Carboxypeptidase A"/>
    <property type="match status" value="1"/>
</dbReference>
<reference evidence="19" key="1">
    <citation type="submission" date="2020-04" db="EMBL/GenBank/DDBJ databases">
        <authorList>
            <person name="Alioto T."/>
            <person name="Alioto T."/>
            <person name="Gomez Garrido J."/>
        </authorList>
    </citation>
    <scope>NUCLEOTIDE SEQUENCE</scope>
    <source>
        <strain evidence="19">A484AB</strain>
    </source>
</reference>
<dbReference type="InterPro" id="IPR057246">
    <property type="entry name" value="CARBOXYPEPT_ZN_1"/>
</dbReference>
<dbReference type="FunFam" id="3.40.630.10:FF:000040">
    <property type="entry name" value="zinc carboxypeptidase"/>
    <property type="match status" value="1"/>
</dbReference>
<evidence type="ECO:0000256" key="2">
    <source>
        <dbReference type="ARBA" id="ARBA00003091"/>
    </source>
</evidence>
<dbReference type="PANTHER" id="PTHR11705:SF143">
    <property type="entry name" value="SLL0236 PROTEIN"/>
    <property type="match status" value="1"/>
</dbReference>
<evidence type="ECO:0000256" key="13">
    <source>
        <dbReference type="ARBA" id="ARBA00023049"/>
    </source>
</evidence>
<comment type="subcellular location">
    <subcellularLocation>
        <location evidence="3">Secreted</location>
    </subcellularLocation>
</comment>
<evidence type="ECO:0000259" key="18">
    <source>
        <dbReference type="PROSITE" id="PS52035"/>
    </source>
</evidence>
<dbReference type="GO" id="GO:0004181">
    <property type="term" value="F:metallocarboxypeptidase activity"/>
    <property type="evidence" value="ECO:0007669"/>
    <property type="project" value="InterPro"/>
</dbReference>
<evidence type="ECO:0000256" key="14">
    <source>
        <dbReference type="ARBA" id="ARBA00023145"/>
    </source>
</evidence>
<dbReference type="InterPro" id="IPR000834">
    <property type="entry name" value="Peptidase_M14"/>
</dbReference>
<evidence type="ECO:0000256" key="11">
    <source>
        <dbReference type="ARBA" id="ARBA00022833"/>
    </source>
</evidence>
<organism evidence="19 20">
    <name type="scientific">Paramuricea clavata</name>
    <name type="common">Red gorgonian</name>
    <name type="synonym">Violescent sea-whip</name>
    <dbReference type="NCBI Taxonomy" id="317549"/>
    <lineage>
        <taxon>Eukaryota</taxon>
        <taxon>Metazoa</taxon>
        <taxon>Cnidaria</taxon>
        <taxon>Anthozoa</taxon>
        <taxon>Octocorallia</taxon>
        <taxon>Malacalcyonacea</taxon>
        <taxon>Plexauridae</taxon>
        <taxon>Paramuricea</taxon>
    </lineage>
</organism>
<evidence type="ECO:0000256" key="6">
    <source>
        <dbReference type="ARBA" id="ARBA00022645"/>
    </source>
</evidence>
<evidence type="ECO:0000313" key="19">
    <source>
        <dbReference type="EMBL" id="CAB3980441.1"/>
    </source>
</evidence>
<dbReference type="InterPro" id="IPR036990">
    <property type="entry name" value="M14A-like_propep"/>
</dbReference>
<dbReference type="Proteomes" id="UP001152795">
    <property type="component" value="Unassembled WGS sequence"/>
</dbReference>
<keyword evidence="11" id="KW-0862">Zinc</keyword>
<dbReference type="Pfam" id="PF00246">
    <property type="entry name" value="Peptidase_M14"/>
    <property type="match status" value="1"/>
</dbReference>
<dbReference type="GO" id="GO:0008270">
    <property type="term" value="F:zinc ion binding"/>
    <property type="evidence" value="ECO:0007669"/>
    <property type="project" value="InterPro"/>
</dbReference>
<dbReference type="Pfam" id="PF02244">
    <property type="entry name" value="Propep_M14"/>
    <property type="match status" value="1"/>
</dbReference>
<keyword evidence="13" id="KW-0482">Metalloprotease</keyword>
<protein>
    <submittedName>
        <fullName evidence="19">Carboxypeptidase B-like</fullName>
    </submittedName>
</protein>
<dbReference type="GO" id="GO:0006508">
    <property type="term" value="P:proteolysis"/>
    <property type="evidence" value="ECO:0007669"/>
    <property type="project" value="UniProtKB-KW"/>
</dbReference>
<dbReference type="PANTHER" id="PTHR11705">
    <property type="entry name" value="PROTEASE FAMILY M14 CARBOXYPEPTIDASE A,B"/>
    <property type="match status" value="1"/>
</dbReference>
<sequence length="413" mass="46703">MFVFRLTSFLCFAVLYLTFTEAGQYDGKVFRVVPQTDEDIKNLRSLEADYGLDVDFWQAPSQVGRNVDIYVHEQDLSTVVDLLKKFTLNYTVLIDDVESAVVNENPPKSRAGGFQYNRYNTLSQIYAELRSLASSHSNLASVFSTGRSYEGNEQLAVKISSGGNKKSYFVNCGIHAREWITPATCMYMIREMLTKYNQDSSVKRMVDKMDWVIMPSLNPDGYKYTWSGNRMWRRTRTRHGSCIGADPNRNWNYKWGGVGTSSRCSDTYHGPRPFSEVETYNVAKYLLKQRRNLIGYMDIHAYSQLWMTPWGYKKAYPNDNGEQVRVGNIAATALKNAGYGTTYKVGPSSVIIYATTGSTGDWASGVLGVKYSYALELRDKGRYGFILPANQIIPTGHETFAAMKAMANAMKMS</sequence>
<evidence type="ECO:0000256" key="3">
    <source>
        <dbReference type="ARBA" id="ARBA00004613"/>
    </source>
</evidence>
<comment type="function">
    <text evidence="2">Extracellular metalloprotease that contributes to pathogenicity.</text>
</comment>
<evidence type="ECO:0000256" key="10">
    <source>
        <dbReference type="ARBA" id="ARBA00022801"/>
    </source>
</evidence>
<evidence type="ECO:0000256" key="16">
    <source>
        <dbReference type="ARBA" id="ARBA00057299"/>
    </source>
</evidence>
<name>A0A7D9D9V7_PARCT</name>
<evidence type="ECO:0000256" key="8">
    <source>
        <dbReference type="ARBA" id="ARBA00022723"/>
    </source>
</evidence>
<evidence type="ECO:0000256" key="12">
    <source>
        <dbReference type="ARBA" id="ARBA00023026"/>
    </source>
</evidence>
<comment type="cofactor">
    <cofactor evidence="1">
        <name>Zn(2+)</name>
        <dbReference type="ChEBI" id="CHEBI:29105"/>
    </cofactor>
</comment>
<dbReference type="GO" id="GO:0005615">
    <property type="term" value="C:extracellular space"/>
    <property type="evidence" value="ECO:0007669"/>
    <property type="project" value="TreeGrafter"/>
</dbReference>
<comment type="similarity">
    <text evidence="4 17">Belongs to the peptidase M14 family.</text>
</comment>
<dbReference type="PROSITE" id="PS00132">
    <property type="entry name" value="CARBOXYPEPT_ZN_1"/>
    <property type="match status" value="1"/>
</dbReference>
<keyword evidence="6 19" id="KW-0121">Carboxypeptidase</keyword>
<keyword evidence="10" id="KW-0378">Hydrolase</keyword>
<dbReference type="PROSITE" id="PS52035">
    <property type="entry name" value="PEPTIDASE_M14"/>
    <property type="match status" value="1"/>
</dbReference>
<comment type="function">
    <text evidence="16">Involved in the digestion of the blood meal.</text>
</comment>
<proteinExistence type="inferred from homology"/>
<keyword evidence="14" id="KW-0865">Zymogen</keyword>
<feature type="active site" description="Proton donor/acceptor" evidence="17">
    <location>
        <position position="376"/>
    </location>
</feature>